<keyword evidence="4 6" id="KW-0808">Transferase</keyword>
<evidence type="ECO:0000256" key="1">
    <source>
        <dbReference type="ARBA" id="ARBA00022490"/>
    </source>
</evidence>
<reference evidence="11" key="3">
    <citation type="submission" date="2018-08" db="EMBL/GenBank/DDBJ databases">
        <title>Leveraging single-cell genomics to expand the Fungal Tree of Life.</title>
        <authorList>
            <consortium name="DOE Joint Genome Institute"/>
            <person name="Ahrendt S.R."/>
            <person name="Quandt C.A."/>
            <person name="Ciobanu D."/>
            <person name="Clum A."/>
            <person name="Salamov A."/>
            <person name="Andreopoulos B."/>
            <person name="Cheng J.-F."/>
            <person name="Woyke T."/>
            <person name="Pelin A."/>
            <person name="Henrissat B."/>
            <person name="Reynolds N."/>
            <person name="Benny G.L."/>
            <person name="Smith M.E."/>
            <person name="James T.Y."/>
            <person name="Grigoriev I.V."/>
        </authorList>
    </citation>
    <scope>NUCLEOTIDE SEQUENCE</scope>
    <source>
        <strain evidence="11">CSF55</strain>
    </source>
</reference>
<keyword evidence="5 6" id="KW-0949">S-adenosyl-L-methionine</keyword>
<feature type="region of interest" description="Disordered" evidence="7">
    <location>
        <begin position="171"/>
        <end position="212"/>
    </location>
</feature>
<dbReference type="Proteomes" id="UP000030755">
    <property type="component" value="Unassembled WGS sequence"/>
</dbReference>
<dbReference type="EMBL" id="KE561154">
    <property type="protein sequence ID" value="EPZ32448.1"/>
    <property type="molecule type" value="Genomic_DNA"/>
</dbReference>
<evidence type="ECO:0000313" key="12">
    <source>
        <dbReference type="Proteomes" id="UP000030755"/>
    </source>
</evidence>
<protein>
    <recommendedName>
        <fullName evidence="6">18S rRNA aminocarboxypropyltransferase</fullName>
        <ecNumber evidence="6">2.5.1.157</ecNumber>
    </recommendedName>
</protein>
<evidence type="ECO:0000256" key="2">
    <source>
        <dbReference type="ARBA" id="ARBA00022517"/>
    </source>
</evidence>
<keyword evidence="2 6" id="KW-0690">Ribosome biogenesis</keyword>
<evidence type="ECO:0000259" key="8">
    <source>
        <dbReference type="Pfam" id="PF04034"/>
    </source>
</evidence>
<dbReference type="Pfam" id="PF04034">
    <property type="entry name" value="Ribo_biogen_C"/>
    <property type="match status" value="1"/>
</dbReference>
<evidence type="ECO:0000256" key="6">
    <source>
        <dbReference type="HAMAP-Rule" id="MF_03146"/>
    </source>
</evidence>
<feature type="domain" description="16S/18S rRNA aminocarboxypropyltransferase Tsr3 C-terminal" evidence="8">
    <location>
        <begin position="41"/>
        <end position="167"/>
    </location>
</feature>
<dbReference type="GO" id="GO:0005737">
    <property type="term" value="C:cytoplasm"/>
    <property type="evidence" value="ECO:0007669"/>
    <property type="project" value="UniProtKB-SubCell"/>
</dbReference>
<evidence type="ECO:0000256" key="5">
    <source>
        <dbReference type="ARBA" id="ARBA00022691"/>
    </source>
</evidence>
<name>A0A075AQF3_ROZAC</name>
<dbReference type="Proteomes" id="UP000281549">
    <property type="component" value="Unassembled WGS sequence"/>
</dbReference>
<evidence type="ECO:0000259" key="9">
    <source>
        <dbReference type="Pfam" id="PF04068"/>
    </source>
</evidence>
<proteinExistence type="inferred from homology"/>
<comment type="function">
    <text evidence="6">Aminocarboxypropyltransferase that catalyzes the aminocarboxypropyl transfer on pseudouridine at position 1191 (Psi1191) in 18S rRNA. It constitutes the last step in biosynthesis of the hypermodified N1-methyl-N3-(3-amino-3-carboxypropyl) pseudouridine (m1acp3-Psi) conserved in eukaryotic 18S rRNA.</text>
</comment>
<evidence type="ECO:0000313" key="11">
    <source>
        <dbReference type="EMBL" id="RKP18903.1"/>
    </source>
</evidence>
<keyword evidence="1 6" id="KW-0963">Cytoplasm</keyword>
<dbReference type="HOGENOM" id="CLU_035060_4_0_1"/>
<dbReference type="GO" id="GO:0030490">
    <property type="term" value="P:maturation of SSU-rRNA"/>
    <property type="evidence" value="ECO:0007669"/>
    <property type="project" value="TreeGrafter"/>
</dbReference>
<dbReference type="OMA" id="DCSWESA"/>
<feature type="binding site" evidence="6">
    <location>
        <position position="105"/>
    </location>
    <ligand>
        <name>S-adenosyl-L-methionine</name>
        <dbReference type="ChEBI" id="CHEBI:59789"/>
    </ligand>
</feature>
<dbReference type="GO" id="GO:1904047">
    <property type="term" value="F:S-adenosyl-L-methionine binding"/>
    <property type="evidence" value="ECO:0007669"/>
    <property type="project" value="UniProtKB-UniRule"/>
</dbReference>
<evidence type="ECO:0000256" key="3">
    <source>
        <dbReference type="ARBA" id="ARBA00022552"/>
    </source>
</evidence>
<comment type="catalytic activity">
    <reaction evidence="6">
        <text>an N(1)-methylpseudouridine in rRNA + S-adenosyl-L-methionine = N(1)-methyl-N(3)-[(3S)-3-amino-3-carboxypropyl]pseudouridine in rRNA + S-methyl-5'-thioadenosine + H(+)</text>
        <dbReference type="Rhea" id="RHEA:63296"/>
        <dbReference type="Rhea" id="RHEA-COMP:11634"/>
        <dbReference type="Rhea" id="RHEA-COMP:16310"/>
        <dbReference type="ChEBI" id="CHEBI:15378"/>
        <dbReference type="ChEBI" id="CHEBI:17509"/>
        <dbReference type="ChEBI" id="CHEBI:59789"/>
        <dbReference type="ChEBI" id="CHEBI:74890"/>
        <dbReference type="ChEBI" id="CHEBI:146234"/>
        <dbReference type="EC" id="2.5.1.157"/>
    </reaction>
</comment>
<dbReference type="InterPro" id="IPR007177">
    <property type="entry name" value="Tsr3_C"/>
</dbReference>
<dbReference type="NCBIfam" id="NF002621">
    <property type="entry name" value="PRK02287.1"/>
    <property type="match status" value="1"/>
</dbReference>
<comment type="catalytic activity">
    <reaction evidence="6">
        <text>N(1)-methylpseudouridine(1191) in yeast 18S rRNA + S-adenosyl-L-methionine = N(1)-methyl-N(3)-[(3S)-3-amino-3-carboxypropyl]pseudouridine(1191) in yeast 18S rRNA + S-methyl-5'-thioadenosine + H(+)</text>
        <dbReference type="Rhea" id="RHEA:63300"/>
        <dbReference type="Rhea" id="RHEA-COMP:13852"/>
        <dbReference type="Rhea" id="RHEA-COMP:16309"/>
        <dbReference type="ChEBI" id="CHEBI:15378"/>
        <dbReference type="ChEBI" id="CHEBI:17509"/>
        <dbReference type="ChEBI" id="CHEBI:59789"/>
        <dbReference type="ChEBI" id="CHEBI:74890"/>
        <dbReference type="ChEBI" id="CHEBI:146234"/>
    </reaction>
</comment>
<dbReference type="AlphaFoldDB" id="A0A075AQF3"/>
<feature type="binding site" evidence="6">
    <location>
        <position position="90"/>
    </location>
    <ligand>
        <name>S-adenosyl-L-methionine</name>
        <dbReference type="ChEBI" id="CHEBI:59789"/>
    </ligand>
</feature>
<dbReference type="OrthoDB" id="10262062at2759"/>
<keyword evidence="3 6" id="KW-0698">rRNA processing</keyword>
<dbReference type="PANTHER" id="PTHR20426">
    <property type="entry name" value="RIBOSOME BIOGENESIS PROTEIN TSR3 HOMOLOG"/>
    <property type="match status" value="1"/>
</dbReference>
<dbReference type="Pfam" id="PF04068">
    <property type="entry name" value="Fer4_RLI"/>
    <property type="match status" value="1"/>
</dbReference>
<feature type="domain" description="RNase L inhibitor RLI-like possible metal-binding" evidence="9">
    <location>
        <begin position="4"/>
        <end position="36"/>
    </location>
</feature>
<evidence type="ECO:0000313" key="10">
    <source>
        <dbReference type="EMBL" id="EPZ32448.1"/>
    </source>
</evidence>
<dbReference type="InterPro" id="IPR022968">
    <property type="entry name" value="Tsr3-like"/>
</dbReference>
<dbReference type="GO" id="GO:0000455">
    <property type="term" value="P:enzyme-directed rRNA pseudouridine synthesis"/>
    <property type="evidence" value="ECO:0007669"/>
    <property type="project" value="UniProtKB-UniRule"/>
</dbReference>
<gene>
    <name evidence="6" type="primary">TSR3</name>
    <name evidence="10" type="ORF">O9G_001350</name>
    <name evidence="11" type="ORF">ROZALSC1DRAFT_29444</name>
</gene>
<feature type="binding site" evidence="6">
    <location>
        <position position="67"/>
    </location>
    <ligand>
        <name>S-adenosyl-L-methionine</name>
        <dbReference type="ChEBI" id="CHEBI:59789"/>
    </ligand>
</feature>
<dbReference type="EMBL" id="ML005338">
    <property type="protein sequence ID" value="RKP18903.1"/>
    <property type="molecule type" value="Genomic_DNA"/>
</dbReference>
<feature type="compositionally biased region" description="Acidic residues" evidence="7">
    <location>
        <begin position="173"/>
        <end position="183"/>
    </location>
</feature>
<reference evidence="13" key="2">
    <citation type="journal article" date="2018" name="Nat. Microbiol.">
        <title>Leveraging single-cell genomics to expand the fungal tree of life.</title>
        <authorList>
            <person name="Ahrendt S.R."/>
            <person name="Quandt C.A."/>
            <person name="Ciobanu D."/>
            <person name="Clum A."/>
            <person name="Salamov A."/>
            <person name="Andreopoulos B."/>
            <person name="Cheng J.F."/>
            <person name="Woyke T."/>
            <person name="Pelin A."/>
            <person name="Henrissat B."/>
            <person name="Reynolds N.K."/>
            <person name="Benny G.L."/>
            <person name="Smith M.E."/>
            <person name="James T.Y."/>
            <person name="Grigoriev I.V."/>
        </authorList>
    </citation>
    <scope>NUCLEOTIDE SEQUENCE [LARGE SCALE GENOMIC DNA]</scope>
    <source>
        <strain evidence="13">CSF55</strain>
    </source>
</reference>
<keyword evidence="12" id="KW-1185">Reference proteome</keyword>
<feature type="binding site" evidence="6">
    <location>
        <position position="19"/>
    </location>
    <ligand>
        <name>S-adenosyl-L-methionine</name>
        <dbReference type="ChEBI" id="CHEBI:59789"/>
    </ligand>
</feature>
<reference evidence="10 12" key="1">
    <citation type="journal article" date="2013" name="Curr. Biol.">
        <title>Shared signatures of parasitism and phylogenomics unite Cryptomycota and microsporidia.</title>
        <authorList>
            <person name="James T.Y."/>
            <person name="Pelin A."/>
            <person name="Bonen L."/>
            <person name="Ahrendt S."/>
            <person name="Sain D."/>
            <person name="Corradi N."/>
            <person name="Stajich J.E."/>
        </authorList>
    </citation>
    <scope>NUCLEOTIDE SEQUENCE [LARGE SCALE GENOMIC DNA]</scope>
    <source>
        <strain evidence="10">CSF55</strain>
        <strain evidence="10">CSF55</strain>
    </source>
</reference>
<feature type="compositionally biased region" description="Basic and acidic residues" evidence="7">
    <location>
        <begin position="189"/>
        <end position="212"/>
    </location>
</feature>
<accession>A0A075AQF3</accession>
<sequence length="212" mass="24423">MQIPLALWDFAHCDPKRCSGKRLVKMNVARELKVPSKFRGIVLTPIGEKIVSLADLSIVERFGVAVVDCSWNELEKVPFSKIKSPHERILPFLLASNPVNYGKPYHLNCAEAYAAIFYMLGMNSYGDEIMSRFNWGHAFYEINKDLFKLYSKCQTSEQVEEAQKEYLAKISEEENNDSYDEDGVWINTNRRESQNLDCDSRHSESEEDHLSD</sequence>
<evidence type="ECO:0000256" key="4">
    <source>
        <dbReference type="ARBA" id="ARBA00022679"/>
    </source>
</evidence>
<comment type="similarity">
    <text evidence="6">Belongs to the TDD superfamily. TSR3 family.</text>
</comment>
<organism evidence="10 12">
    <name type="scientific">Rozella allomycis (strain CSF55)</name>
    <dbReference type="NCBI Taxonomy" id="988480"/>
    <lineage>
        <taxon>Eukaryota</taxon>
        <taxon>Fungi</taxon>
        <taxon>Fungi incertae sedis</taxon>
        <taxon>Cryptomycota</taxon>
        <taxon>Cryptomycota incertae sedis</taxon>
        <taxon>Rozella</taxon>
    </lineage>
</organism>
<keyword evidence="6" id="KW-0539">Nucleus</keyword>
<evidence type="ECO:0000256" key="7">
    <source>
        <dbReference type="SAM" id="MobiDB-lite"/>
    </source>
</evidence>
<dbReference type="HAMAP" id="MF_01116">
    <property type="entry name" value="TSR3"/>
    <property type="match status" value="1"/>
</dbReference>
<dbReference type="STRING" id="988480.A0A075AQF3"/>
<dbReference type="GO" id="GO:0005634">
    <property type="term" value="C:nucleus"/>
    <property type="evidence" value="ECO:0007669"/>
    <property type="project" value="UniProtKB-SubCell"/>
</dbReference>
<dbReference type="GO" id="GO:0106388">
    <property type="term" value="F:rRNA small subunit aminocarboxypropyltransferase activity"/>
    <property type="evidence" value="ECO:0007669"/>
    <property type="project" value="UniProtKB-EC"/>
</dbReference>
<comment type="subcellular location">
    <subcellularLocation>
        <location evidence="6">Cytoplasm</location>
    </subcellularLocation>
    <subcellularLocation>
        <location evidence="6">Nucleus</location>
    </subcellularLocation>
</comment>
<dbReference type="InterPro" id="IPR007209">
    <property type="entry name" value="RNaseL-inhib-like_metal-bd_dom"/>
</dbReference>
<dbReference type="PANTHER" id="PTHR20426:SF0">
    <property type="entry name" value="18S RRNA AMINOCARBOXYPROPYLTRANSFERASE"/>
    <property type="match status" value="1"/>
</dbReference>
<dbReference type="EC" id="2.5.1.157" evidence="6"/>
<evidence type="ECO:0000313" key="13">
    <source>
        <dbReference type="Proteomes" id="UP000281549"/>
    </source>
</evidence>